<reference evidence="6 7" key="1">
    <citation type="submission" date="2019-10" db="EMBL/GenBank/DDBJ databases">
        <title>Georgenia wutianyii sp. nov. and Georgenia yuyongxinii sp. nov. isolated from plateau pika (Ochotona curzoniae) in the Qinghai-Tibet plateau of China.</title>
        <authorList>
            <person name="Tian Z."/>
        </authorList>
    </citation>
    <scope>NUCLEOTIDE SEQUENCE [LARGE SCALE GENOMIC DNA]</scope>
    <source>
        <strain evidence="6 7">JCM 15130</strain>
    </source>
</reference>
<feature type="compositionally biased region" description="Basic and acidic residues" evidence="4">
    <location>
        <begin position="420"/>
        <end position="438"/>
    </location>
</feature>
<protein>
    <submittedName>
        <fullName evidence="6">Tandem-95 repeat protein</fullName>
    </submittedName>
</protein>
<proteinExistence type="predicted"/>
<evidence type="ECO:0000259" key="5">
    <source>
        <dbReference type="PROSITE" id="PS50853"/>
    </source>
</evidence>
<evidence type="ECO:0000256" key="2">
    <source>
        <dbReference type="ARBA" id="ARBA00023295"/>
    </source>
</evidence>
<feature type="region of interest" description="Disordered" evidence="4">
    <location>
        <begin position="1557"/>
        <end position="1581"/>
    </location>
</feature>
<feature type="region of interest" description="Disordered" evidence="4">
    <location>
        <begin position="397"/>
        <end position="440"/>
    </location>
</feature>
<dbReference type="EMBL" id="WHPD01001395">
    <property type="protein sequence ID" value="MPV88294.1"/>
    <property type="molecule type" value="Genomic_DNA"/>
</dbReference>
<feature type="domain" description="Fibronectin type-III" evidence="5">
    <location>
        <begin position="1671"/>
        <end position="1765"/>
    </location>
</feature>
<feature type="domain" description="Fibronectin type-III" evidence="5">
    <location>
        <begin position="1579"/>
        <end position="1667"/>
    </location>
</feature>
<dbReference type="NCBIfam" id="NF012211">
    <property type="entry name" value="tand_rpt_95"/>
    <property type="match status" value="1"/>
</dbReference>
<evidence type="ECO:0000256" key="3">
    <source>
        <dbReference type="ARBA" id="ARBA00023326"/>
    </source>
</evidence>
<feature type="compositionally biased region" description="Low complexity" evidence="4">
    <location>
        <begin position="1562"/>
        <end position="1572"/>
    </location>
</feature>
<dbReference type="InterPro" id="IPR013783">
    <property type="entry name" value="Ig-like_fold"/>
</dbReference>
<keyword evidence="2" id="KW-0326">Glycosidase</keyword>
<feature type="non-terminal residue" evidence="6">
    <location>
        <position position="1"/>
    </location>
</feature>
<feature type="region of interest" description="Disordered" evidence="4">
    <location>
        <begin position="1930"/>
        <end position="1949"/>
    </location>
</feature>
<evidence type="ECO:0000313" key="6">
    <source>
        <dbReference type="EMBL" id="MPV88294.1"/>
    </source>
</evidence>
<dbReference type="PANTHER" id="PTHR13817:SF73">
    <property type="entry name" value="FIBRONECTIN TYPE-III DOMAIN-CONTAINING PROTEIN"/>
    <property type="match status" value="1"/>
</dbReference>
<dbReference type="CDD" id="cd00063">
    <property type="entry name" value="FN3"/>
    <property type="match status" value="4"/>
</dbReference>
<dbReference type="InterPro" id="IPR050964">
    <property type="entry name" value="Striated_Muscle_Regulatory"/>
</dbReference>
<dbReference type="Pfam" id="PF17963">
    <property type="entry name" value="Big_9"/>
    <property type="match status" value="7"/>
</dbReference>
<sequence length="2045" mass="209939">VGLWARLRHPAPAGSRRAARRRASRRRTASIATLSLALSGVVVAGVLYDGVATADVDLNDGGVWVTSSSQLRVGRVNYPVQQLDGAVTATSPDLDVLQEGQDVFVVDHGAGVLQRLDPTTVSTTGEITLPARRVVALGGGVVAVLDVGTGALRTAPAAAVAALAEPDAPAPASLGPDAVMTVGKDGTAYGVSIAEATLVTVPKGSEPREPQTADEDPPAPPTAGLGVAPATLDRAATQVTAVGDEPVVLAHTDKALLLLRPDRKPVDLTGLGLDTTAVALQLPSGPGDDVVLATADALVRVPLDRGQPEVVPAGVLGPPAAPVVVGGCAHAAWAGGRPLYLRQCDGAAPTQAEIPTAASAAELSFRTNRDLVVLNDTLSGSVYLVNDAMTIVDNWEDVTPPEADDTQEQESQQNLTAEVPLDREAENRPPVAQDDRLGVRPGSTTVLELLANDTDPDGDLLTITAFDDAPATLGTVRSVLGGRALQVEVPADAAGGATLAYTVDDGRGGQAQAVATVTVVPPGANTAPEQVRPTTLTLTAGATGSLNVLADMRDPDGDPLVVTGAAWTSDDVVRHSPDGVLTFEDTGTAPGRKEVVVTVSDGRASTDVVVGVDVRADAGLPPVPVFDYVTATAGRPVVVAPVANDTDPDGESLRLANVTGGGDVRVVPDYDAGTFQFTSDAPGAHYLTYVVVDDGGASATGLVRVEVTEAGQGAPVAVRDAALLPAGGTALVDVLANDEDPAGGLLAVQQVEVPEDSGLAVAVLEHRLLKITARHSLPAATSVRYTVAGENGRAQGEVVVLPVAPDPAAPPDAQPDVANVRAGDVVTIPVLQNDTHPAGLDLTLTGLTETPEQGLFFVAGDTVRVRAPAQPGTLSAVYTVTDAAGVSDSARITVHVQADTATNSAPLPAPVETRAFAGERVRIPVPLYGVDPDGDSVQLLGTNRPPELGRIVEVGPSYLDYEAYGHAAGTDTFSYTVRDRLGLVATADVRVGVVPAPDTNGAPQAADDRVDVRPGRAVEVDVLANDTDPDGDALTLAEDAPVEPVEGLDVTARDGQVQVTAPDRPGTFPVVYHVTDGRGGRDSGVLIVHVAPDAPLRPPLARDDLVEPADILEHDTVTVPVLDNDDDPDGTAAALDVSLPDAPAGVRVVGDRVQAPVLPARQLLTYQVTDVDGNTAYAFVDIPGVADTGPILRTDADPVEVTTGETVRLSLADHVVSPSGRPVRLAETGPVTATGSDGEEARVDGITLEFTSAPGFAGPASLTFEVTDAPAGGEGLSSVLTLPITVMPDGGNTPPTIRGTAVQVAPAEEPTPVNLAELVEDPDAGDFRRLDYRLESVPEGFDARLEGPFLTVAATAGAAVGTTGDVVVSVADPVNAPVLGRVSAEVVASTRDLPVAPDVDLGTVDQGETVTADVLVGAFNPFPETPLRVVDARVEAGDAGVATTAAGVRVTPDAGFVGRAVVRYTLQDATGDPQRQAEGRVTMQVVGVPERPAPPRVEEVRDGAAVLSWTAPNDNGAPVTAYTVRTNGTATRCASTTCTVTGLTNGVAYTFTVSATNEAGDSAPSAPSAPARPDVRPERPAPPVVAFGDGELRVTWRAPANAGSPVESYDLQMSPAAGAGQVRVSGTTHTWTGLTNGQEYRVRLRAHNAAPEPSEWSGWSAGVVPAGVPAAPQPPRLDRVDNPTAAQVQGSWRAPDAHGAPVSEYRATIYRDGAPFRELTVPGTTTSVTADAPPGAHYTMTVAARNKAGWGPASQPSQKVRTVLRPGAPGAVTATPTGQDGEVRLSFPDAADHGEPLLGYQVKVSGGTLSLWQPLAPDRTVRGLVDGASYTFRVRAVNLFPGDESAPSNPAVPFGPLADPTLTAAGTPGAVTVRWAAPDPNGRRLTATELRVRGADGGWGPWQAVGAIGERAVPAPPSATLRAEVRVTREDGARTTAAAEARAGDPRVAVSRTRTASGQPGCAHPSCAYLDAEYWHLPAGEYTATFYASREGLRPVATVAGRLEGHGVLQSGHYRGYPNETVRVELTGPGVRESASLTWPGRPVS</sequence>
<keyword evidence="3" id="KW-0119">Carbohydrate metabolism</keyword>
<dbReference type="PROSITE" id="PS50853">
    <property type="entry name" value="FN3"/>
    <property type="match status" value="4"/>
</dbReference>
<keyword evidence="1" id="KW-0677">Repeat</keyword>
<keyword evidence="2" id="KW-0378">Hydrolase</keyword>
<feature type="region of interest" description="Disordered" evidence="4">
    <location>
        <begin position="201"/>
        <end position="227"/>
    </location>
</feature>
<comment type="caution">
    <text evidence="6">The sequence shown here is derived from an EMBL/GenBank/DDBJ whole genome shotgun (WGS) entry which is preliminary data.</text>
</comment>
<dbReference type="PANTHER" id="PTHR13817">
    <property type="entry name" value="TITIN"/>
    <property type="match status" value="1"/>
</dbReference>
<accession>A0A7J9UX72</accession>
<evidence type="ECO:0000256" key="1">
    <source>
        <dbReference type="ARBA" id="ARBA00022737"/>
    </source>
</evidence>
<keyword evidence="7" id="KW-1185">Reference proteome</keyword>
<name>A0A7J9UX72_9MICO</name>
<dbReference type="Pfam" id="PF00041">
    <property type="entry name" value="fn3"/>
    <property type="match status" value="3"/>
</dbReference>
<dbReference type="SMART" id="SM00060">
    <property type="entry name" value="FN3"/>
    <property type="match status" value="5"/>
</dbReference>
<dbReference type="InterPro" id="IPR036116">
    <property type="entry name" value="FN3_sf"/>
</dbReference>
<dbReference type="InterPro" id="IPR003961">
    <property type="entry name" value="FN3_dom"/>
</dbReference>
<dbReference type="Gene3D" id="2.60.40.10">
    <property type="entry name" value="Immunoglobulins"/>
    <property type="match status" value="4"/>
</dbReference>
<organism evidence="6 7">
    <name type="scientific">Georgenia ruanii</name>
    <dbReference type="NCBI Taxonomy" id="348442"/>
    <lineage>
        <taxon>Bacteria</taxon>
        <taxon>Bacillati</taxon>
        <taxon>Actinomycetota</taxon>
        <taxon>Actinomycetes</taxon>
        <taxon>Micrococcales</taxon>
        <taxon>Bogoriellaceae</taxon>
        <taxon>Georgenia</taxon>
    </lineage>
</organism>
<dbReference type="SUPFAM" id="SSF49265">
    <property type="entry name" value="Fibronectin type III"/>
    <property type="match status" value="3"/>
</dbReference>
<gene>
    <name evidence="6" type="ORF">GB882_06390</name>
</gene>
<dbReference type="GO" id="GO:0016798">
    <property type="term" value="F:hydrolase activity, acting on glycosyl bonds"/>
    <property type="evidence" value="ECO:0007669"/>
    <property type="project" value="UniProtKB-KW"/>
</dbReference>
<evidence type="ECO:0000313" key="7">
    <source>
        <dbReference type="Proteomes" id="UP000429644"/>
    </source>
</evidence>
<feature type="domain" description="Fibronectin type-III" evidence="5">
    <location>
        <begin position="1768"/>
        <end position="1860"/>
    </location>
</feature>
<dbReference type="Proteomes" id="UP000429644">
    <property type="component" value="Unassembled WGS sequence"/>
</dbReference>
<evidence type="ECO:0000256" key="4">
    <source>
        <dbReference type="SAM" id="MobiDB-lite"/>
    </source>
</evidence>
<feature type="domain" description="Fibronectin type-III" evidence="5">
    <location>
        <begin position="1491"/>
        <end position="1578"/>
    </location>
</feature>
<dbReference type="GO" id="GO:0000272">
    <property type="term" value="P:polysaccharide catabolic process"/>
    <property type="evidence" value="ECO:0007669"/>
    <property type="project" value="UniProtKB-KW"/>
</dbReference>
<keyword evidence="3" id="KW-0624">Polysaccharide degradation</keyword>